<dbReference type="Proteomes" id="UP000623129">
    <property type="component" value="Unassembled WGS sequence"/>
</dbReference>
<sequence>MPSLRKVKIEDDYSRKYIHESKVSPQPCKKVKLHGQFFVKQEATDVKGPCGNEKTIGESSNTVTGGKIKLAGDFPQKPKLEPECESFFSHPILVGCRACYRYTVQSNNVCFFCHRRTRTVEELSRE</sequence>
<dbReference type="AlphaFoldDB" id="A0A833RDG5"/>
<accession>A0A833RDG5</accession>
<reference evidence="1" key="1">
    <citation type="submission" date="2020-01" db="EMBL/GenBank/DDBJ databases">
        <title>Genome sequence of Kobresia littledalei, the first chromosome-level genome in the family Cyperaceae.</title>
        <authorList>
            <person name="Qu G."/>
        </authorList>
    </citation>
    <scope>NUCLEOTIDE SEQUENCE</scope>
    <source>
        <strain evidence="1">C.B.Clarke</strain>
        <tissue evidence="1">Leaf</tissue>
    </source>
</reference>
<protein>
    <submittedName>
        <fullName evidence="1">Uncharacterized protein</fullName>
    </submittedName>
</protein>
<name>A0A833RDG5_9POAL</name>
<keyword evidence="2" id="KW-1185">Reference proteome</keyword>
<organism evidence="1 2">
    <name type="scientific">Carex littledalei</name>
    <dbReference type="NCBI Taxonomy" id="544730"/>
    <lineage>
        <taxon>Eukaryota</taxon>
        <taxon>Viridiplantae</taxon>
        <taxon>Streptophyta</taxon>
        <taxon>Embryophyta</taxon>
        <taxon>Tracheophyta</taxon>
        <taxon>Spermatophyta</taxon>
        <taxon>Magnoliopsida</taxon>
        <taxon>Liliopsida</taxon>
        <taxon>Poales</taxon>
        <taxon>Cyperaceae</taxon>
        <taxon>Cyperoideae</taxon>
        <taxon>Cariceae</taxon>
        <taxon>Carex</taxon>
        <taxon>Carex subgen. Euthyceras</taxon>
    </lineage>
</organism>
<dbReference type="EMBL" id="SWLB01000006">
    <property type="protein sequence ID" value="KAF3337141.1"/>
    <property type="molecule type" value="Genomic_DNA"/>
</dbReference>
<evidence type="ECO:0000313" key="1">
    <source>
        <dbReference type="EMBL" id="KAF3337141.1"/>
    </source>
</evidence>
<evidence type="ECO:0000313" key="2">
    <source>
        <dbReference type="Proteomes" id="UP000623129"/>
    </source>
</evidence>
<gene>
    <name evidence="1" type="ORF">FCM35_KLT17728</name>
</gene>
<proteinExistence type="predicted"/>
<comment type="caution">
    <text evidence="1">The sequence shown here is derived from an EMBL/GenBank/DDBJ whole genome shotgun (WGS) entry which is preliminary data.</text>
</comment>